<organism evidence="1 2">
    <name type="scientific">Phlebia brevispora</name>
    <dbReference type="NCBI Taxonomy" id="194682"/>
    <lineage>
        <taxon>Eukaryota</taxon>
        <taxon>Fungi</taxon>
        <taxon>Dikarya</taxon>
        <taxon>Basidiomycota</taxon>
        <taxon>Agaricomycotina</taxon>
        <taxon>Agaricomycetes</taxon>
        <taxon>Polyporales</taxon>
        <taxon>Meruliaceae</taxon>
        <taxon>Phlebia</taxon>
    </lineage>
</organism>
<keyword evidence="2" id="KW-1185">Reference proteome</keyword>
<evidence type="ECO:0000313" key="1">
    <source>
        <dbReference type="EMBL" id="KAJ3554418.1"/>
    </source>
</evidence>
<sequence>MAPYDEWNRLDDDDDEELQDGSWFEGKRDVILFAIDCSESMLELRDDPEYEDVKTCHLLTALESAMQVQKKKVLVGPNDAVGIMLFNTTRKNEGSGQGADIKKGTFVFQPIETINAPKIQELIQLLDAAREDSNLLRDTFPPLADGRVPMGDVFTSCNWVMRDGAPKTATKRVFLITDEDDPHPGAAKDRLITSARTTLTDLTQAGIIVEPFFISTEDKPFLTSKFYSSVLLPTNLTDDDENDSEVLPESMSITRIEDLLAQMRIHEMPKRALFSIPFELAENFVIGIKGYGLVTEQKKGSYRYFADLGDRMAPVATRSAYIDPNEVHKDDILYGMSLGETAAAPEQVDEESMDITGGGAARTVPLGNKVFYTADEIKSFRTLGLDPGLKLLGFKSRKELVFEDNIKHSVFIYPDEMSYSGSKRTFTALLKTMIKKKRIGLVRALMRRNSSPVFCAMIPQAENAEEGGWNEPAGFHLIPLPFADDIRAATVQTAARASEELREAARLWIEKLSVKNGAYPPDSYPNPALAYHNAQLEASAFREEFDPESFEDLTLPKYDIIHKRAGQLMKAWKEALLNDESASMIPEPTVKRTSRKTDVTVDEADIRKKYEDGELSKLRVDQLKDVANKKKVSDTVCMATHVHVSQEFLKSKSMSVSGKKAELIDRVGEYLDTHTK</sequence>
<reference evidence="1" key="1">
    <citation type="submission" date="2022-07" db="EMBL/GenBank/DDBJ databases">
        <title>Genome Sequence of Phlebia brevispora.</title>
        <authorList>
            <person name="Buettner E."/>
        </authorList>
    </citation>
    <scope>NUCLEOTIDE SEQUENCE</scope>
    <source>
        <strain evidence="1">MPL23</strain>
    </source>
</reference>
<name>A0ACC1T6U9_9APHY</name>
<dbReference type="Proteomes" id="UP001148662">
    <property type="component" value="Unassembled WGS sequence"/>
</dbReference>
<dbReference type="EMBL" id="JANHOG010000432">
    <property type="protein sequence ID" value="KAJ3554418.1"/>
    <property type="molecule type" value="Genomic_DNA"/>
</dbReference>
<gene>
    <name evidence="1" type="ORF">NM688_g3122</name>
</gene>
<evidence type="ECO:0000313" key="2">
    <source>
        <dbReference type="Proteomes" id="UP001148662"/>
    </source>
</evidence>
<accession>A0ACC1T6U9</accession>
<protein>
    <submittedName>
        <fullName evidence="1">Uncharacterized protein</fullName>
    </submittedName>
</protein>
<proteinExistence type="predicted"/>
<comment type="caution">
    <text evidence="1">The sequence shown here is derived from an EMBL/GenBank/DDBJ whole genome shotgun (WGS) entry which is preliminary data.</text>
</comment>